<name>N1QT95_AEGTA</name>
<sequence length="117" mass="12867">MDFAWNAGWEAAPPACNPDPDQPGAAEVPALMKMNVSSEITAKEAEDNVLPREMHNIQYSYVLHNAPHKVPAPFPAAVRRRERRLLDLEMEVSTTYRTRAPLLSDSSSLSCSALCSG</sequence>
<protein>
    <submittedName>
        <fullName evidence="1">Uncharacterized protein</fullName>
    </submittedName>
</protein>
<evidence type="ECO:0000313" key="1">
    <source>
        <dbReference type="EnsemblPlants" id="EMT02782"/>
    </source>
</evidence>
<proteinExistence type="predicted"/>
<accession>N1QT95</accession>
<dbReference type="AlphaFoldDB" id="N1QT95"/>
<reference evidence="1" key="1">
    <citation type="submission" date="2015-06" db="UniProtKB">
        <authorList>
            <consortium name="EnsemblPlants"/>
        </authorList>
    </citation>
    <scope>IDENTIFICATION</scope>
</reference>
<dbReference type="EnsemblPlants" id="EMT02782">
    <property type="protein sequence ID" value="EMT02782"/>
    <property type="gene ID" value="F775_00178"/>
</dbReference>
<organism evidence="1">
    <name type="scientific">Aegilops tauschii</name>
    <name type="common">Tausch's goatgrass</name>
    <name type="synonym">Aegilops squarrosa</name>
    <dbReference type="NCBI Taxonomy" id="37682"/>
    <lineage>
        <taxon>Eukaryota</taxon>
        <taxon>Viridiplantae</taxon>
        <taxon>Streptophyta</taxon>
        <taxon>Embryophyta</taxon>
        <taxon>Tracheophyta</taxon>
        <taxon>Spermatophyta</taxon>
        <taxon>Magnoliopsida</taxon>
        <taxon>Liliopsida</taxon>
        <taxon>Poales</taxon>
        <taxon>Poaceae</taxon>
        <taxon>BOP clade</taxon>
        <taxon>Pooideae</taxon>
        <taxon>Triticodae</taxon>
        <taxon>Triticeae</taxon>
        <taxon>Triticinae</taxon>
        <taxon>Aegilops</taxon>
    </lineage>
</organism>